<dbReference type="RefSeq" id="WP_060816021.1">
    <property type="nucleotide sequence ID" value="NZ_ABTEQQ020000001.1"/>
</dbReference>
<accession>A0AAQ0V7G9</accession>
<dbReference type="EMBL" id="RKIT01000002">
    <property type="protein sequence ID" value="RSC17943.1"/>
    <property type="molecule type" value="Genomic_DNA"/>
</dbReference>
<evidence type="ECO:0000313" key="2">
    <source>
        <dbReference type="EMBL" id="RSC17943.1"/>
    </source>
</evidence>
<reference evidence="1" key="3">
    <citation type="submission" date="2020-11" db="EMBL/GenBank/DDBJ databases">
        <title>Enhanced detection system for hospital associated transmission using whole genome sequencing surveillance.</title>
        <authorList>
            <person name="Harrison L.H."/>
            <person name="Van Tyne D."/>
            <person name="Marsh J.W."/>
            <person name="Griffith M.P."/>
            <person name="Snyder D.J."/>
            <person name="Cooper V.S."/>
            <person name="Mustapha M."/>
        </authorList>
    </citation>
    <scope>NUCLEOTIDE SEQUENCE</scope>
    <source>
        <strain evidence="1">CB00014</strain>
    </source>
</reference>
<reference evidence="3" key="1">
    <citation type="submission" date="2018-10" db="EMBL/GenBank/DDBJ databases">
        <title>FDA dAtabase for Regulatory Grade micrObial Sequences (FDA-ARGOS): Supporting development and validation of Infectious Disease Dx tests.</title>
        <authorList>
            <person name="Goldberg B."/>
            <person name="Campos J."/>
            <person name="Tallon L."/>
            <person name="Sadzewicz L."/>
            <person name="Zhao X."/>
            <person name="Vavikolanu K."/>
            <person name="Mehta A."/>
            <person name="Aluvathingal J."/>
            <person name="Nadendla S."/>
            <person name="Geyer C."/>
            <person name="Nandy P."/>
            <person name="Yan Y."/>
            <person name="Sichtig H."/>
        </authorList>
    </citation>
    <scope>NUCLEOTIDE SEQUENCE [LARGE SCALE GENOMIC DNA]</scope>
    <source>
        <strain evidence="3">FDAARGOS_526</strain>
    </source>
</reference>
<comment type="caution">
    <text evidence="2">The sequence shown here is derived from an EMBL/GenBank/DDBJ whole genome shotgun (WGS) entry which is preliminary data.</text>
</comment>
<dbReference type="EMBL" id="JADVNV010000001">
    <property type="protein sequence ID" value="MBJ9866813.1"/>
    <property type="molecule type" value="Genomic_DNA"/>
</dbReference>
<protein>
    <submittedName>
        <fullName evidence="2">Uncharacterized protein</fullName>
    </submittedName>
</protein>
<organism evidence="2 3">
    <name type="scientific">Citrobacter koseri</name>
    <name type="common">Citrobacter diversus</name>
    <dbReference type="NCBI Taxonomy" id="545"/>
    <lineage>
        <taxon>Bacteria</taxon>
        <taxon>Pseudomonadati</taxon>
        <taxon>Pseudomonadota</taxon>
        <taxon>Gammaproteobacteria</taxon>
        <taxon>Enterobacterales</taxon>
        <taxon>Enterobacteriaceae</taxon>
        <taxon>Citrobacter</taxon>
    </lineage>
</organism>
<evidence type="ECO:0000313" key="3">
    <source>
        <dbReference type="Proteomes" id="UP000282299"/>
    </source>
</evidence>
<name>A0AAQ0V7G9_CITKO</name>
<dbReference type="Proteomes" id="UP000282299">
    <property type="component" value="Unassembled WGS sequence"/>
</dbReference>
<proteinExistence type="predicted"/>
<sequence length="112" mass="12858">MTELDLRKLSKKALLQLISEAANELHRRESSSSFVEPAAAEETALSPGQADLVFINNCLNASDYVHADAKDRYKQLASKYSAWFAYKGYPRDLRGSDLKKWKQYFRPNTREQ</sequence>
<dbReference type="AlphaFoldDB" id="A0AAQ0V7G9"/>
<reference evidence="2" key="2">
    <citation type="submission" date="2018-10" db="EMBL/GenBank/DDBJ databases">
        <title>FDA dAtabase for Regulatory Grade micrObial Sequences (FDA-ARGOS): Supporting development and validation of Infectious Disease Dx tests.</title>
        <authorList>
            <person name="Campos J."/>
            <person name="Goldberg B."/>
            <person name="Tallon L.J."/>
            <person name="Sadzewicz L."/>
            <person name="Zhao X."/>
            <person name="Vavikolanu K."/>
            <person name="Mehta A."/>
            <person name="Aluvathingal J."/>
            <person name="Nadendla S."/>
            <person name="Geyer C."/>
            <person name="Nandy P."/>
            <person name="Yan Y."/>
            <person name="Sichtig H."/>
        </authorList>
    </citation>
    <scope>NUCLEOTIDE SEQUENCE</scope>
    <source>
        <strain evidence="2">FDAARGOS_526</strain>
    </source>
</reference>
<gene>
    <name evidence="2" type="ORF">EGS84_13860</name>
    <name evidence="1" type="ORF">I5687_02470</name>
</gene>
<dbReference type="Proteomes" id="UP000807555">
    <property type="component" value="Unassembled WGS sequence"/>
</dbReference>
<evidence type="ECO:0000313" key="1">
    <source>
        <dbReference type="EMBL" id="MBJ9866813.1"/>
    </source>
</evidence>